<gene>
    <name evidence="2" type="ORF">PILCRDRAFT_4568</name>
</gene>
<protein>
    <submittedName>
        <fullName evidence="2">Uncharacterized protein</fullName>
    </submittedName>
</protein>
<dbReference type="AlphaFoldDB" id="A0A0C3CAF9"/>
<accession>A0A0C3CAF9</accession>
<sequence length="814" mass="91331">MDLMDVDRSTSPSSGPDSSLTSSLNSSFEKQIKDVLSQGQLTTLNDNMTENAWLWRTHMTAEGDDSLLEETAMKNNLVTIQTVGEMVKSFSKDELERWKAVMQNCMEKKDWVDLIPAITIPTRPNAVSTPFHLSRLVNREAHKRSDSNACAAFSLSPASAVLNAWNIKYEEDHHRLLLNNINCMSRDQSYSTSVTILQSSGTGKSRMVHELSGLVFTLPFNLRPDSENKDFAYPPPDTEIRDYLDRPRPTLDEYQACYLLLLGHIFRAVSAELSRICVHKLPTYAALAHEWRRHLDSAQNRSRIYKEAEKGCDGDPLRNSSHMYPHLEVNHDASESAVSIMVREELALLLKCIDNCCESMKGLQSSNHVKLMLYFDEAHILAGRRVPEDPEGKDTFDVLCSCFNFFLPSPIFVIYLSTSSNISQLAPSGSLARSARACNNADALQAPVTEIPFDCSPMFPIIPGKLGLDDVCEVEFMAQFGRPMFWALLAAAGHHKREILPTIVDLARAKLICNHNISARARALSRDGVLAVVDVLLTLDFEPRHQVTRDREAKLVASHMRIAFSVLKERGYIRSGYPSEPLLAEAAARQMDKFQTLSPNTNVMLEALEDEFSSGLLDQGQRGEVVFRLLLSEAYRRGVRKDYANDSPYNFSKGCKLTTFMEELFSKDYAKQILDSVPDNIKISTSLRTAFKDAIVRFTHFGKMGDDTGTTTHAMFAAFVRCMAIIGWSSQETVDILIPVLLDRKAKLLESAMTGLLIQVKRRKKKGTAQKYEIYQKKSQFFPSTTKDTRPCYIGRRSGSTTPNLPSCAHASDN</sequence>
<dbReference type="STRING" id="765440.A0A0C3CAF9"/>
<dbReference type="InParanoid" id="A0A0C3CAF9"/>
<evidence type="ECO:0000313" key="2">
    <source>
        <dbReference type="EMBL" id="KIM86667.1"/>
    </source>
</evidence>
<evidence type="ECO:0000256" key="1">
    <source>
        <dbReference type="SAM" id="MobiDB-lite"/>
    </source>
</evidence>
<dbReference type="Proteomes" id="UP000054166">
    <property type="component" value="Unassembled WGS sequence"/>
</dbReference>
<name>A0A0C3CAF9_PILCF</name>
<organism evidence="2 3">
    <name type="scientific">Piloderma croceum (strain F 1598)</name>
    <dbReference type="NCBI Taxonomy" id="765440"/>
    <lineage>
        <taxon>Eukaryota</taxon>
        <taxon>Fungi</taxon>
        <taxon>Dikarya</taxon>
        <taxon>Basidiomycota</taxon>
        <taxon>Agaricomycotina</taxon>
        <taxon>Agaricomycetes</taxon>
        <taxon>Agaricomycetidae</taxon>
        <taxon>Atheliales</taxon>
        <taxon>Atheliaceae</taxon>
        <taxon>Piloderma</taxon>
    </lineage>
</organism>
<reference evidence="3" key="2">
    <citation type="submission" date="2015-01" db="EMBL/GenBank/DDBJ databases">
        <title>Evolutionary Origins and Diversification of the Mycorrhizal Mutualists.</title>
        <authorList>
            <consortium name="DOE Joint Genome Institute"/>
            <consortium name="Mycorrhizal Genomics Consortium"/>
            <person name="Kohler A."/>
            <person name="Kuo A."/>
            <person name="Nagy L.G."/>
            <person name="Floudas D."/>
            <person name="Copeland A."/>
            <person name="Barry K.W."/>
            <person name="Cichocki N."/>
            <person name="Veneault-Fourrey C."/>
            <person name="LaButti K."/>
            <person name="Lindquist E.A."/>
            <person name="Lipzen A."/>
            <person name="Lundell T."/>
            <person name="Morin E."/>
            <person name="Murat C."/>
            <person name="Riley R."/>
            <person name="Ohm R."/>
            <person name="Sun H."/>
            <person name="Tunlid A."/>
            <person name="Henrissat B."/>
            <person name="Grigoriev I.V."/>
            <person name="Hibbett D.S."/>
            <person name="Martin F."/>
        </authorList>
    </citation>
    <scope>NUCLEOTIDE SEQUENCE [LARGE SCALE GENOMIC DNA]</scope>
    <source>
        <strain evidence="3">F 1598</strain>
    </source>
</reference>
<feature type="region of interest" description="Disordered" evidence="1">
    <location>
        <begin position="1"/>
        <end position="24"/>
    </location>
</feature>
<feature type="region of interest" description="Disordered" evidence="1">
    <location>
        <begin position="794"/>
        <end position="814"/>
    </location>
</feature>
<proteinExistence type="predicted"/>
<dbReference type="OrthoDB" id="107110at2759"/>
<feature type="compositionally biased region" description="Low complexity" evidence="1">
    <location>
        <begin position="9"/>
        <end position="24"/>
    </location>
</feature>
<dbReference type="PANTHER" id="PTHR33266:SF1">
    <property type="entry name" value="F-BOX DOMAIN-CONTAINING PROTEIN"/>
    <property type="match status" value="1"/>
</dbReference>
<dbReference type="EMBL" id="KN832981">
    <property type="protein sequence ID" value="KIM86667.1"/>
    <property type="molecule type" value="Genomic_DNA"/>
</dbReference>
<reference evidence="2 3" key="1">
    <citation type="submission" date="2014-04" db="EMBL/GenBank/DDBJ databases">
        <authorList>
            <consortium name="DOE Joint Genome Institute"/>
            <person name="Kuo A."/>
            <person name="Tarkka M."/>
            <person name="Buscot F."/>
            <person name="Kohler A."/>
            <person name="Nagy L.G."/>
            <person name="Floudas D."/>
            <person name="Copeland A."/>
            <person name="Barry K.W."/>
            <person name="Cichocki N."/>
            <person name="Veneault-Fourrey C."/>
            <person name="LaButti K."/>
            <person name="Lindquist E.A."/>
            <person name="Lipzen A."/>
            <person name="Lundell T."/>
            <person name="Morin E."/>
            <person name="Murat C."/>
            <person name="Sun H."/>
            <person name="Tunlid A."/>
            <person name="Henrissat B."/>
            <person name="Grigoriev I.V."/>
            <person name="Hibbett D.S."/>
            <person name="Martin F."/>
            <person name="Nordberg H.P."/>
            <person name="Cantor M.N."/>
            <person name="Hua S.X."/>
        </authorList>
    </citation>
    <scope>NUCLEOTIDE SEQUENCE [LARGE SCALE GENOMIC DNA]</scope>
    <source>
        <strain evidence="2 3">F 1598</strain>
    </source>
</reference>
<keyword evidence="3" id="KW-1185">Reference proteome</keyword>
<evidence type="ECO:0000313" key="3">
    <source>
        <dbReference type="Proteomes" id="UP000054166"/>
    </source>
</evidence>
<dbReference type="PANTHER" id="PTHR33266">
    <property type="entry name" value="CHROMOSOME 15, WHOLE GENOME SHOTGUN SEQUENCE"/>
    <property type="match status" value="1"/>
</dbReference>
<dbReference type="HOGENOM" id="CLU_009568_2_0_1"/>